<organism evidence="2 3">
    <name type="scientific">Ureibacillus thermophilus</name>
    <dbReference type="NCBI Taxonomy" id="367743"/>
    <lineage>
        <taxon>Bacteria</taxon>
        <taxon>Bacillati</taxon>
        <taxon>Bacillota</taxon>
        <taxon>Bacilli</taxon>
        <taxon>Bacillales</taxon>
        <taxon>Caryophanaceae</taxon>
        <taxon>Ureibacillus</taxon>
    </lineage>
</organism>
<keyword evidence="1" id="KW-0175">Coiled coil</keyword>
<dbReference type="Proteomes" id="UP000291151">
    <property type="component" value="Chromosome"/>
</dbReference>
<protein>
    <submittedName>
        <fullName evidence="2">Uncharacterized protein</fullName>
    </submittedName>
</protein>
<evidence type="ECO:0000256" key="1">
    <source>
        <dbReference type="SAM" id="Coils"/>
    </source>
</evidence>
<proteinExistence type="predicted"/>
<sequence>MKEIIYLDTQFLNSFLAQKNDGLPTLKSHERAEEIKDALESSDGHKSGSSIEAIFKTGDFEIPLVFKGPSGEIKGVWRPGTYSEEKAIASQTEAAKQIISTQMHDNALEEFIIYLNENTEDIYVTELTEDKNCIGKYVTKKSTFNIIDFDYLIKIMQADIIKMFMFDELDKKLDEINQQLKNIPKAQKNTKEYQQMNSFFKDRKVEIENTKKQTISELEKVEKMLKYLKEILPNSTFLIGDGIIAPLKEEFLREQGKELSFKYGNSSNLEITLLGKVTGKINSSELPQLNDIDIVLQLHQMIYFILESLKLTKKGDHIVSPVAIYFE</sequence>
<evidence type="ECO:0000313" key="2">
    <source>
        <dbReference type="EMBL" id="QBK26706.1"/>
    </source>
</evidence>
<dbReference type="RefSeq" id="WP_208650389.1">
    <property type="nucleotide sequence ID" value="NZ_CP036528.1"/>
</dbReference>
<dbReference type="InterPro" id="IPR045633">
    <property type="entry name" value="DUF6414"/>
</dbReference>
<accession>A0A4P6UWQ2</accession>
<name>A0A4P6UWQ2_9BACL</name>
<reference evidence="2 3" key="1">
    <citation type="submission" date="2019-02" db="EMBL/GenBank/DDBJ databases">
        <title>Ureibacillus thermophilus.</title>
        <authorList>
            <person name="Sunny J.S."/>
            <person name="Natarajan A."/>
            <person name="Saleena L.M."/>
        </authorList>
    </citation>
    <scope>NUCLEOTIDE SEQUENCE [LARGE SCALE GENOMIC DNA]</scope>
    <source>
        <strain evidence="2 3">LM102</strain>
    </source>
</reference>
<evidence type="ECO:0000313" key="3">
    <source>
        <dbReference type="Proteomes" id="UP000291151"/>
    </source>
</evidence>
<feature type="coiled-coil region" evidence="1">
    <location>
        <begin position="169"/>
        <end position="224"/>
    </location>
</feature>
<dbReference type="AlphaFoldDB" id="A0A4P6UWQ2"/>
<dbReference type="KEGG" id="uth:DKZ56_13125"/>
<dbReference type="Pfam" id="PF19952">
    <property type="entry name" value="DUF6414"/>
    <property type="match status" value="1"/>
</dbReference>
<gene>
    <name evidence="2" type="ORF">DKZ56_13125</name>
</gene>
<dbReference type="EMBL" id="CP036528">
    <property type="protein sequence ID" value="QBK26706.1"/>
    <property type="molecule type" value="Genomic_DNA"/>
</dbReference>
<keyword evidence="3" id="KW-1185">Reference proteome</keyword>